<accession>A0A1H3LXA6</accession>
<sequence length="128" mass="13946">MRLSVLSVFLLAACDTPSTTFRGAPVQRITVAQSTFDVRVLDRRAEAIRLNGEWAPRLAAVEPRARIAIETVSGCKVTRLRGDQAIIMADLKCTNEPDPIPPPAVIFCDIQQETKISVAGALLDARCE</sequence>
<evidence type="ECO:0000313" key="1">
    <source>
        <dbReference type="EMBL" id="SDY68963.1"/>
    </source>
</evidence>
<protein>
    <submittedName>
        <fullName evidence="1">Uncharacterized protein</fullName>
    </submittedName>
</protein>
<dbReference type="EMBL" id="FNPR01000003">
    <property type="protein sequence ID" value="SDY68963.1"/>
    <property type="molecule type" value="Genomic_DNA"/>
</dbReference>
<gene>
    <name evidence="1" type="ORF">SAMN05444486_103228</name>
</gene>
<dbReference type="STRING" id="576131.SAMN05444486_103228"/>
<dbReference type="AlphaFoldDB" id="A0A1H3LXA6"/>
<keyword evidence="2" id="KW-1185">Reference proteome</keyword>
<organism evidence="1 2">
    <name type="scientific">Lentibacter algarum</name>
    <dbReference type="NCBI Taxonomy" id="576131"/>
    <lineage>
        <taxon>Bacteria</taxon>
        <taxon>Pseudomonadati</taxon>
        <taxon>Pseudomonadota</taxon>
        <taxon>Alphaproteobacteria</taxon>
        <taxon>Rhodobacterales</taxon>
        <taxon>Roseobacteraceae</taxon>
        <taxon>Lentibacter</taxon>
    </lineage>
</organism>
<reference evidence="1 2" key="1">
    <citation type="submission" date="2016-10" db="EMBL/GenBank/DDBJ databases">
        <authorList>
            <person name="de Groot N.N."/>
        </authorList>
    </citation>
    <scope>NUCLEOTIDE SEQUENCE [LARGE SCALE GENOMIC DNA]</scope>
    <source>
        <strain evidence="1 2">DSM 24677</strain>
    </source>
</reference>
<name>A0A1H3LXA6_9RHOB</name>
<evidence type="ECO:0000313" key="2">
    <source>
        <dbReference type="Proteomes" id="UP000199026"/>
    </source>
</evidence>
<dbReference type="Proteomes" id="UP000199026">
    <property type="component" value="Unassembled WGS sequence"/>
</dbReference>
<proteinExistence type="predicted"/>